<sequence length="552" mass="65756">MNNLIINGIKRLENSIREVRRDYSPEQLVKINDFVSSYDEMTLQLFNDCINNAAYIISRKLGSNNYLDTLTLDDDTIQLLDFIKYRAEQKINLEYFNSYFESKKTQFYDDEIEFKSYYLTMEIDEQLQNLILKLEKDRLNCDLNSMLTNDNIKLNPDITCASEENTYLEEFKNYIHKLLHSCPDYTYNEIKYQKFVNTIINSENDKIYENKAREILDDADYSTLFLTYLFHINIFNDWTVEIQKSRLVGFFHDYDKKISHIVSKDMINIMIDQISNDRSFDDQYIAMVQNNTIFNKEEAKHIYNLVDKLDVSIKKQVINFENDPICCKDDIESKYSKYHVTDTNVLKFKILNYEDIKSDLENIKRELKMDDGFKACLSLDEYLVDGDFVVKNQFAMNAYQKFYDKITDILKDHKTAIVYNDCRDFEFVYSTINYCRSLNEQLNELQMMVINFDTNFHSQLLSDVFERDISRTLFVEYEDIEEEKEKLLFEILANITINQIHYNFSEKVLVNAIKSNYLFSQKQAECILEMIEEFNFRIKLLHAGKLAKVFSE</sequence>
<evidence type="ECO:0000313" key="1">
    <source>
        <dbReference type="EMBL" id="HIX81173.1"/>
    </source>
</evidence>
<gene>
    <name evidence="1" type="ORF">H9980_04275</name>
</gene>
<protein>
    <submittedName>
        <fullName evidence="1">Uncharacterized protein</fullName>
    </submittedName>
</protein>
<comment type="caution">
    <text evidence="1">The sequence shown here is derived from an EMBL/GenBank/DDBJ whole genome shotgun (WGS) entry which is preliminary data.</text>
</comment>
<name>A0A9D1XKI2_9FIRM</name>
<proteinExistence type="predicted"/>
<organism evidence="1 2">
    <name type="scientific">Candidatus Erysipelatoclostridium merdavium</name>
    <dbReference type="NCBI Taxonomy" id="2838566"/>
    <lineage>
        <taxon>Bacteria</taxon>
        <taxon>Bacillati</taxon>
        <taxon>Bacillota</taxon>
        <taxon>Erysipelotrichia</taxon>
        <taxon>Erysipelotrichales</taxon>
        <taxon>Erysipelotrichales incertae sedis</taxon>
    </lineage>
</organism>
<reference evidence="1" key="1">
    <citation type="journal article" date="2021" name="PeerJ">
        <title>Extensive microbial diversity within the chicken gut microbiome revealed by metagenomics and culture.</title>
        <authorList>
            <person name="Gilroy R."/>
            <person name="Ravi A."/>
            <person name="Getino M."/>
            <person name="Pursley I."/>
            <person name="Horton D.L."/>
            <person name="Alikhan N.F."/>
            <person name="Baker D."/>
            <person name="Gharbi K."/>
            <person name="Hall N."/>
            <person name="Watson M."/>
            <person name="Adriaenssens E.M."/>
            <person name="Foster-Nyarko E."/>
            <person name="Jarju S."/>
            <person name="Secka A."/>
            <person name="Antonio M."/>
            <person name="Oren A."/>
            <person name="Chaudhuri R.R."/>
            <person name="La Ragione R."/>
            <person name="Hildebrand F."/>
            <person name="Pallen M.J."/>
        </authorList>
    </citation>
    <scope>NUCLEOTIDE SEQUENCE</scope>
    <source>
        <strain evidence="1">ChiGjej1B1-14440</strain>
    </source>
</reference>
<reference evidence="1" key="2">
    <citation type="submission" date="2021-04" db="EMBL/GenBank/DDBJ databases">
        <authorList>
            <person name="Gilroy R."/>
        </authorList>
    </citation>
    <scope>NUCLEOTIDE SEQUENCE</scope>
    <source>
        <strain evidence="1">ChiGjej1B1-14440</strain>
    </source>
</reference>
<dbReference type="AlphaFoldDB" id="A0A9D1XKI2"/>
<evidence type="ECO:0000313" key="2">
    <source>
        <dbReference type="Proteomes" id="UP000886724"/>
    </source>
</evidence>
<accession>A0A9D1XKI2</accession>
<dbReference type="Proteomes" id="UP000886724">
    <property type="component" value="Unassembled WGS sequence"/>
</dbReference>
<dbReference type="EMBL" id="DXET01000097">
    <property type="protein sequence ID" value="HIX81173.1"/>
    <property type="molecule type" value="Genomic_DNA"/>
</dbReference>